<reference evidence="3 4" key="1">
    <citation type="submission" date="2017-10" db="EMBL/GenBank/DDBJ databases">
        <authorList>
            <person name="Regsiter A."/>
            <person name="William W."/>
        </authorList>
    </citation>
    <scope>NUCLEOTIDE SEQUENCE [LARGE SCALE GENOMIC DNA]</scope>
    <source>
        <strain evidence="1 4">CFBP6984</strain>
        <strain evidence="2 3">CFBP7430</strain>
    </source>
</reference>
<accession>A0AB38E490</accession>
<protein>
    <submittedName>
        <fullName evidence="2">Uncharacterized protein</fullName>
    </submittedName>
</protein>
<evidence type="ECO:0000313" key="4">
    <source>
        <dbReference type="Proteomes" id="UP000234181"/>
    </source>
</evidence>
<dbReference type="AlphaFoldDB" id="A0AB38E490"/>
<dbReference type="EMBL" id="OCYT01000136">
    <property type="protein sequence ID" value="SON86885.1"/>
    <property type="molecule type" value="Genomic_DNA"/>
</dbReference>
<gene>
    <name evidence="1" type="ORF">XAP6984_770076</name>
    <name evidence="2" type="ORF">XAP7430_730077</name>
</gene>
<proteinExistence type="predicted"/>
<sequence length="112" mass="13087">MLHPGAFFVVRSHHILWMTFQAPGHGLPDNMDVARDQARERCAQVPGTGSAWSCTDKNYRLNKTVIRNTAKDIQRPGVYSSWCARRCRGVYRTLWHVSRYGYRLLVERRRKP</sequence>
<dbReference type="Proteomes" id="UP000234166">
    <property type="component" value="Unassembled WGS sequence"/>
</dbReference>
<evidence type="ECO:0000313" key="3">
    <source>
        <dbReference type="Proteomes" id="UP000234166"/>
    </source>
</evidence>
<name>A0AB38E490_XANCH</name>
<evidence type="ECO:0000313" key="2">
    <source>
        <dbReference type="EMBL" id="SON92256.1"/>
    </source>
</evidence>
<organism evidence="2 3">
    <name type="scientific">Xanthomonas campestris pv. phaseoli</name>
    <dbReference type="NCBI Taxonomy" id="317013"/>
    <lineage>
        <taxon>Bacteria</taxon>
        <taxon>Pseudomonadati</taxon>
        <taxon>Pseudomonadota</taxon>
        <taxon>Gammaproteobacteria</taxon>
        <taxon>Lysobacterales</taxon>
        <taxon>Lysobacteraceae</taxon>
        <taxon>Xanthomonas</taxon>
    </lineage>
</organism>
<comment type="caution">
    <text evidence="2">The sequence shown here is derived from an EMBL/GenBank/DDBJ whole genome shotgun (WGS) entry which is preliminary data.</text>
</comment>
<dbReference type="Proteomes" id="UP000234181">
    <property type="component" value="Unassembled WGS sequence"/>
</dbReference>
<evidence type="ECO:0000313" key="1">
    <source>
        <dbReference type="EMBL" id="SON86885.1"/>
    </source>
</evidence>
<dbReference type="EMBL" id="OCYS01000131">
    <property type="protein sequence ID" value="SON92256.1"/>
    <property type="molecule type" value="Genomic_DNA"/>
</dbReference>
<keyword evidence="4" id="KW-1185">Reference proteome</keyword>